<comment type="caution">
    <text evidence="6">The sequence shown here is derived from an EMBL/GenBank/DDBJ whole genome shotgun (WGS) entry which is preliminary data.</text>
</comment>
<reference evidence="7" key="1">
    <citation type="submission" date="2020-01" db="EMBL/GenBank/DDBJ databases">
        <title>Draft genome sequence of the Termite Coptotermes fromosanus.</title>
        <authorList>
            <person name="Itakura S."/>
            <person name="Yosikawa Y."/>
            <person name="Umezawa K."/>
        </authorList>
    </citation>
    <scope>NUCLEOTIDE SEQUENCE [LARGE SCALE GENOMIC DNA]</scope>
</reference>
<evidence type="ECO:0000256" key="1">
    <source>
        <dbReference type="ARBA" id="ARBA00022723"/>
    </source>
</evidence>
<feature type="domain" description="BED-type" evidence="5">
    <location>
        <begin position="10"/>
        <end position="42"/>
    </location>
</feature>
<dbReference type="Pfam" id="PF02892">
    <property type="entry name" value="zf-BED"/>
    <property type="match status" value="1"/>
</dbReference>
<dbReference type="OrthoDB" id="2438421at2759"/>
<dbReference type="InterPro" id="IPR012337">
    <property type="entry name" value="RNaseH-like_sf"/>
</dbReference>
<evidence type="ECO:0000259" key="5">
    <source>
        <dbReference type="Pfam" id="PF02892"/>
    </source>
</evidence>
<dbReference type="EMBL" id="BLKM01011911">
    <property type="protein sequence ID" value="GFG34866.1"/>
    <property type="molecule type" value="Genomic_DNA"/>
</dbReference>
<dbReference type="InParanoid" id="A0A6L2PR04"/>
<feature type="region of interest" description="Disordered" evidence="4">
    <location>
        <begin position="55"/>
        <end position="75"/>
    </location>
</feature>
<evidence type="ECO:0000256" key="4">
    <source>
        <dbReference type="SAM" id="MobiDB-lite"/>
    </source>
</evidence>
<dbReference type="AlphaFoldDB" id="A0A6L2PR04"/>
<evidence type="ECO:0000256" key="2">
    <source>
        <dbReference type="ARBA" id="ARBA00022771"/>
    </source>
</evidence>
<keyword evidence="3" id="KW-0862">Zinc</keyword>
<dbReference type="SUPFAM" id="SSF53098">
    <property type="entry name" value="Ribonuclease H-like"/>
    <property type="match status" value="1"/>
</dbReference>
<evidence type="ECO:0000313" key="7">
    <source>
        <dbReference type="Proteomes" id="UP000502823"/>
    </source>
</evidence>
<protein>
    <recommendedName>
        <fullName evidence="5">BED-type domain-containing protein</fullName>
    </recommendedName>
</protein>
<keyword evidence="2" id="KW-0863">Zinc-finger</keyword>
<gene>
    <name evidence="6" type="ORF">Cfor_00087</name>
</gene>
<evidence type="ECO:0000256" key="3">
    <source>
        <dbReference type="ARBA" id="ARBA00022833"/>
    </source>
</evidence>
<sequence length="208" mass="23253">MRASSGSIFLKNDKFIAKCKYCKKAIFTSTNTPNLKVHLESCKLSPSFKESLTKKTNQCQEQNKETNSSNMDNGDENMEVEFKYDNDNLASANLGVKLLEVNHTSENLMKPLKHICFECEIDLSKVNCLVTENRGNIGKGAKQLFGKNKHFACFAHTLNLVATNATPGIAALKNIIEKVKLIVAFFWHGVTVSDELKKTQDQTVQCQT</sequence>
<name>A0A6L2PR04_COPFO</name>
<feature type="compositionally biased region" description="Polar residues" evidence="4">
    <location>
        <begin position="55"/>
        <end position="72"/>
    </location>
</feature>
<dbReference type="Proteomes" id="UP000502823">
    <property type="component" value="Unassembled WGS sequence"/>
</dbReference>
<evidence type="ECO:0000313" key="6">
    <source>
        <dbReference type="EMBL" id="GFG34866.1"/>
    </source>
</evidence>
<keyword evidence="1" id="KW-0479">Metal-binding</keyword>
<dbReference type="GO" id="GO:0003677">
    <property type="term" value="F:DNA binding"/>
    <property type="evidence" value="ECO:0007669"/>
    <property type="project" value="InterPro"/>
</dbReference>
<accession>A0A6L2PR04</accession>
<dbReference type="InterPro" id="IPR003656">
    <property type="entry name" value="Znf_BED"/>
</dbReference>
<proteinExistence type="predicted"/>
<organism evidence="6 7">
    <name type="scientific">Coptotermes formosanus</name>
    <name type="common">Formosan subterranean termite</name>
    <dbReference type="NCBI Taxonomy" id="36987"/>
    <lineage>
        <taxon>Eukaryota</taxon>
        <taxon>Metazoa</taxon>
        <taxon>Ecdysozoa</taxon>
        <taxon>Arthropoda</taxon>
        <taxon>Hexapoda</taxon>
        <taxon>Insecta</taxon>
        <taxon>Pterygota</taxon>
        <taxon>Neoptera</taxon>
        <taxon>Polyneoptera</taxon>
        <taxon>Dictyoptera</taxon>
        <taxon>Blattodea</taxon>
        <taxon>Blattoidea</taxon>
        <taxon>Termitoidae</taxon>
        <taxon>Rhinotermitidae</taxon>
        <taxon>Coptotermes</taxon>
    </lineage>
</organism>
<dbReference type="GO" id="GO:0008270">
    <property type="term" value="F:zinc ion binding"/>
    <property type="evidence" value="ECO:0007669"/>
    <property type="project" value="UniProtKB-KW"/>
</dbReference>
<keyword evidence="7" id="KW-1185">Reference proteome</keyword>